<name>A0A1I4R6H0_9BURK</name>
<feature type="transmembrane region" description="Helical" evidence="1">
    <location>
        <begin position="12"/>
        <end position="31"/>
    </location>
</feature>
<sequence>MQAWIVPVRLFAYLVIVLMAAAVGYAGYTALKYWPAISV</sequence>
<evidence type="ECO:0000313" key="2">
    <source>
        <dbReference type="EMBL" id="SFM47904.1"/>
    </source>
</evidence>
<keyword evidence="1" id="KW-0812">Transmembrane</keyword>
<keyword evidence="3" id="KW-1185">Reference proteome</keyword>
<proteinExistence type="predicted"/>
<accession>A0A1I4R6H0</accession>
<dbReference type="STRING" id="758825.SAMN02982985_04208"/>
<evidence type="ECO:0000313" key="3">
    <source>
        <dbReference type="Proteomes" id="UP000199470"/>
    </source>
</evidence>
<dbReference type="EMBL" id="FOTW01000021">
    <property type="protein sequence ID" value="SFM47904.1"/>
    <property type="molecule type" value="Genomic_DNA"/>
</dbReference>
<evidence type="ECO:0000256" key="1">
    <source>
        <dbReference type="SAM" id="Phobius"/>
    </source>
</evidence>
<keyword evidence="1" id="KW-0472">Membrane</keyword>
<dbReference type="Proteomes" id="UP000199470">
    <property type="component" value="Unassembled WGS sequence"/>
</dbReference>
<keyword evidence="1" id="KW-1133">Transmembrane helix</keyword>
<gene>
    <name evidence="2" type="ORF">SAMN02982985_04208</name>
</gene>
<protein>
    <submittedName>
        <fullName evidence="2">Uncharacterized protein</fullName>
    </submittedName>
</protein>
<reference evidence="2 3" key="1">
    <citation type="submission" date="2016-10" db="EMBL/GenBank/DDBJ databases">
        <authorList>
            <person name="de Groot N.N."/>
        </authorList>
    </citation>
    <scope>NUCLEOTIDE SEQUENCE [LARGE SCALE GENOMIC DNA]</scope>
    <source>
        <strain evidence="2 3">ATCC 43154</strain>
    </source>
</reference>
<organism evidence="2 3">
    <name type="scientific">Rugamonas rubra</name>
    <dbReference type="NCBI Taxonomy" id="758825"/>
    <lineage>
        <taxon>Bacteria</taxon>
        <taxon>Pseudomonadati</taxon>
        <taxon>Pseudomonadota</taxon>
        <taxon>Betaproteobacteria</taxon>
        <taxon>Burkholderiales</taxon>
        <taxon>Oxalobacteraceae</taxon>
        <taxon>Telluria group</taxon>
        <taxon>Rugamonas</taxon>
    </lineage>
</organism>
<dbReference type="AlphaFoldDB" id="A0A1I4R6H0"/>